<name>A0A8H6W5V9_MYCCL</name>
<comment type="caution">
    <text evidence="1">The sequence shown here is derived from an EMBL/GenBank/DDBJ whole genome shotgun (WGS) entry which is preliminary data.</text>
</comment>
<dbReference type="AlphaFoldDB" id="A0A8H6W5V9"/>
<keyword evidence="2" id="KW-1185">Reference proteome</keyword>
<dbReference type="EMBL" id="JACAZE010000013">
    <property type="protein sequence ID" value="KAF7300429.1"/>
    <property type="molecule type" value="Genomic_DNA"/>
</dbReference>
<accession>A0A8H6W5V9</accession>
<dbReference type="OrthoDB" id="3893071at2759"/>
<dbReference type="InterPro" id="IPR011333">
    <property type="entry name" value="SKP1/BTB/POZ_sf"/>
</dbReference>
<proteinExistence type="predicted"/>
<organism evidence="1 2">
    <name type="scientific">Mycena chlorophos</name>
    <name type="common">Agaric fungus</name>
    <name type="synonym">Agaricus chlorophos</name>
    <dbReference type="NCBI Taxonomy" id="658473"/>
    <lineage>
        <taxon>Eukaryota</taxon>
        <taxon>Fungi</taxon>
        <taxon>Dikarya</taxon>
        <taxon>Basidiomycota</taxon>
        <taxon>Agaricomycotina</taxon>
        <taxon>Agaricomycetes</taxon>
        <taxon>Agaricomycetidae</taxon>
        <taxon>Agaricales</taxon>
        <taxon>Marasmiineae</taxon>
        <taxon>Mycenaceae</taxon>
        <taxon>Mycena</taxon>
    </lineage>
</organism>
<evidence type="ECO:0000313" key="1">
    <source>
        <dbReference type="EMBL" id="KAF7300429.1"/>
    </source>
</evidence>
<dbReference type="Proteomes" id="UP000613580">
    <property type="component" value="Unassembled WGS sequence"/>
</dbReference>
<reference evidence="1" key="1">
    <citation type="submission" date="2020-05" db="EMBL/GenBank/DDBJ databases">
        <title>Mycena genomes resolve the evolution of fungal bioluminescence.</title>
        <authorList>
            <person name="Tsai I.J."/>
        </authorList>
    </citation>
    <scope>NUCLEOTIDE SEQUENCE</scope>
    <source>
        <strain evidence="1">110903Hualien_Pintung</strain>
    </source>
</reference>
<sequence length="329" mass="37182">MDATSSFHDPGPLRKADGLYFNDCGLILRAEDVLFRVSGEFLAVNSTFFRDLLSLPQPADAERMDGCLVARVPDTAEEMTAFLKALLYSSFFESPPAATTFEVLAPILRLSHKYDVPWLHKRALAHLSLTHPTTLSGWENLLSIPNSFIRNSDTNRCLAVISLARDLSLDWVLPVAFYRLARTRSATVIFASDLLMSDKLRWAEAVRKIDTELRSQALDFLWEPKRIAGCTNEPPRLCTEMRAAYRKSVDKVRFSTSPNAGYLMPLETWTAGWWTAMQDTNKVCEVCMGEMKRLKALADEAFWQALPEIFDLGTWAELEQQKQAVFTDG</sequence>
<evidence type="ECO:0008006" key="3">
    <source>
        <dbReference type="Google" id="ProtNLM"/>
    </source>
</evidence>
<protein>
    <recommendedName>
        <fullName evidence="3">BTB domain-containing protein</fullName>
    </recommendedName>
</protein>
<evidence type="ECO:0000313" key="2">
    <source>
        <dbReference type="Proteomes" id="UP000613580"/>
    </source>
</evidence>
<gene>
    <name evidence="1" type="ORF">HMN09_00926600</name>
</gene>
<dbReference type="Gene3D" id="3.30.710.10">
    <property type="entry name" value="Potassium Channel Kv1.1, Chain A"/>
    <property type="match status" value="1"/>
</dbReference>